<dbReference type="RefSeq" id="XP_042994568.1">
    <property type="nucleotide sequence ID" value="XM_043138634.1"/>
</dbReference>
<dbReference type="KEGG" id="uvi:66061914"/>
<dbReference type="InterPro" id="IPR036259">
    <property type="entry name" value="MFS_trans_sf"/>
</dbReference>
<evidence type="ECO:0000259" key="7">
    <source>
        <dbReference type="PROSITE" id="PS50850"/>
    </source>
</evidence>
<dbReference type="PANTHER" id="PTHR23501">
    <property type="entry name" value="MAJOR FACILITATOR SUPERFAMILY"/>
    <property type="match status" value="1"/>
</dbReference>
<feature type="compositionally biased region" description="Basic and acidic residues" evidence="5">
    <location>
        <begin position="1"/>
        <end position="25"/>
    </location>
</feature>
<evidence type="ECO:0000256" key="6">
    <source>
        <dbReference type="SAM" id="Phobius"/>
    </source>
</evidence>
<dbReference type="PROSITE" id="PS50850">
    <property type="entry name" value="MFS"/>
    <property type="match status" value="1"/>
</dbReference>
<feature type="transmembrane region" description="Helical" evidence="6">
    <location>
        <begin position="301"/>
        <end position="319"/>
    </location>
</feature>
<dbReference type="GeneID" id="66061914"/>
<feature type="transmembrane region" description="Helical" evidence="6">
    <location>
        <begin position="200"/>
        <end position="221"/>
    </location>
</feature>
<dbReference type="EMBL" id="CP072753">
    <property type="protein sequence ID" value="QUC16895.1"/>
    <property type="molecule type" value="Genomic_DNA"/>
</dbReference>
<feature type="transmembrane region" description="Helical" evidence="6">
    <location>
        <begin position="167"/>
        <end position="188"/>
    </location>
</feature>
<feature type="transmembrane region" description="Helical" evidence="6">
    <location>
        <begin position="434"/>
        <end position="456"/>
    </location>
</feature>
<accession>A0A8E5HK33</accession>
<feature type="transmembrane region" description="Helical" evidence="6">
    <location>
        <begin position="72"/>
        <end position="90"/>
    </location>
</feature>
<dbReference type="GO" id="GO:0005886">
    <property type="term" value="C:plasma membrane"/>
    <property type="evidence" value="ECO:0007669"/>
    <property type="project" value="TreeGrafter"/>
</dbReference>
<evidence type="ECO:0000313" key="9">
    <source>
        <dbReference type="Proteomes" id="UP000027002"/>
    </source>
</evidence>
<dbReference type="SUPFAM" id="SSF103473">
    <property type="entry name" value="MFS general substrate transporter"/>
    <property type="match status" value="1"/>
</dbReference>
<feature type="transmembrane region" description="Helical" evidence="6">
    <location>
        <begin position="270"/>
        <end position="289"/>
    </location>
</feature>
<dbReference type="PANTHER" id="PTHR23501:SF201">
    <property type="entry name" value="MFS AFLATOXIN EFFLUX PUMP"/>
    <property type="match status" value="1"/>
</dbReference>
<feature type="transmembrane region" description="Helical" evidence="6">
    <location>
        <begin position="340"/>
        <end position="361"/>
    </location>
</feature>
<dbReference type="Proteomes" id="UP000027002">
    <property type="component" value="Chromosome 1"/>
</dbReference>
<feature type="transmembrane region" description="Helical" evidence="6">
    <location>
        <begin position="400"/>
        <end position="422"/>
    </location>
</feature>
<dbReference type="AlphaFoldDB" id="A0A8E5HK33"/>
<feature type="transmembrane region" description="Helical" evidence="6">
    <location>
        <begin position="543"/>
        <end position="562"/>
    </location>
</feature>
<comment type="subcellular location">
    <subcellularLocation>
        <location evidence="1">Membrane</location>
        <topology evidence="1">Multi-pass membrane protein</topology>
    </subcellularLocation>
</comment>
<gene>
    <name evidence="8" type="ORF">UV8b_01136</name>
</gene>
<dbReference type="Pfam" id="PF07690">
    <property type="entry name" value="MFS_1"/>
    <property type="match status" value="1"/>
</dbReference>
<keyword evidence="2 6" id="KW-0812">Transmembrane</keyword>
<protein>
    <recommendedName>
        <fullName evidence="7">Major facilitator superfamily (MFS) profile domain-containing protein</fullName>
    </recommendedName>
</protein>
<feature type="transmembrane region" description="Helical" evidence="6">
    <location>
        <begin position="227"/>
        <end position="250"/>
    </location>
</feature>
<keyword evidence="9" id="KW-1185">Reference proteome</keyword>
<sequence>MAKEAQSLHELDNMKEKEVDQEKKAPTSVGDQEEHDDPKKQASHSQNVSENGLVDEAAQEAPEDESQYPGPLAMAVIMVAISMGMFLVSLDRTIISTAAPTITDEFHSPTDIGWYASAYSLTGCAMQLPLGRFYKFYSPKWVYMSLVFIFVIGSAVGAGAMNSNTVIVGRAIQGIGLGGVLSGSTILIAENAPLHRQPMFLGILMATMSISAIVGPLIGGALTTHTSWRWCFILNIPIGGAIIAVLFFFVKAREGKEQRAQGWVEKIRQLDPLGSALLLPAVVCLILALQWAGSQYSWDNWRIILLFVFGGLLSIGFVVSQMLRPDTATVPPHVVCQRTVFGSFLFSAMTGGAMLVVTYWISDWFQAVQNVSAAQAGIRTIALVLSQAVGAIMGGGSSRLIGYPPPIMMISATFIAVGAGLLTTLNVDTKSANWIGYQILMGLGLGFGTQQASLAVQTVLKKDDIPTAISLIFFGMQLGGSIFVCIGQNVFNQVFVKLLGQAAIPGLDTDLVLRTGATEIRQLVHNDADLSKLVTTYNTSVTSTFYVALAAGITSMLSAFLVQWKSVKNVEPVH</sequence>
<evidence type="ECO:0000256" key="1">
    <source>
        <dbReference type="ARBA" id="ARBA00004141"/>
    </source>
</evidence>
<dbReference type="CDD" id="cd17502">
    <property type="entry name" value="MFS_Azr1_MDR_like"/>
    <property type="match status" value="1"/>
</dbReference>
<dbReference type="OrthoDB" id="10021397at2759"/>
<keyword evidence="4 6" id="KW-0472">Membrane</keyword>
<feature type="transmembrane region" description="Helical" evidence="6">
    <location>
        <begin position="141"/>
        <end position="161"/>
    </location>
</feature>
<dbReference type="GO" id="GO:0022857">
    <property type="term" value="F:transmembrane transporter activity"/>
    <property type="evidence" value="ECO:0007669"/>
    <property type="project" value="InterPro"/>
</dbReference>
<evidence type="ECO:0000256" key="2">
    <source>
        <dbReference type="ARBA" id="ARBA00022692"/>
    </source>
</evidence>
<evidence type="ECO:0000313" key="8">
    <source>
        <dbReference type="EMBL" id="QUC16895.1"/>
    </source>
</evidence>
<feature type="region of interest" description="Disordered" evidence="5">
    <location>
        <begin position="1"/>
        <end position="50"/>
    </location>
</feature>
<evidence type="ECO:0000256" key="5">
    <source>
        <dbReference type="SAM" id="MobiDB-lite"/>
    </source>
</evidence>
<dbReference type="Gene3D" id="1.20.1250.20">
    <property type="entry name" value="MFS general substrate transporter like domains"/>
    <property type="match status" value="2"/>
</dbReference>
<feature type="transmembrane region" description="Helical" evidence="6">
    <location>
        <begin position="373"/>
        <end position="393"/>
    </location>
</feature>
<dbReference type="InterPro" id="IPR011701">
    <property type="entry name" value="MFS"/>
</dbReference>
<organism evidence="8 9">
    <name type="scientific">Ustilaginoidea virens</name>
    <name type="common">Rice false smut fungus</name>
    <name type="synonym">Villosiclava virens</name>
    <dbReference type="NCBI Taxonomy" id="1159556"/>
    <lineage>
        <taxon>Eukaryota</taxon>
        <taxon>Fungi</taxon>
        <taxon>Dikarya</taxon>
        <taxon>Ascomycota</taxon>
        <taxon>Pezizomycotina</taxon>
        <taxon>Sordariomycetes</taxon>
        <taxon>Hypocreomycetidae</taxon>
        <taxon>Hypocreales</taxon>
        <taxon>Clavicipitaceae</taxon>
        <taxon>Ustilaginoidea</taxon>
    </lineage>
</organism>
<dbReference type="InterPro" id="IPR020846">
    <property type="entry name" value="MFS_dom"/>
</dbReference>
<feature type="domain" description="Major facilitator superfamily (MFS) profile" evidence="7">
    <location>
        <begin position="77"/>
        <end position="567"/>
    </location>
</feature>
<name>A0A8E5HK33_USTVR</name>
<evidence type="ECO:0000256" key="4">
    <source>
        <dbReference type="ARBA" id="ARBA00023136"/>
    </source>
</evidence>
<keyword evidence="3 6" id="KW-1133">Transmembrane helix</keyword>
<feature type="transmembrane region" description="Helical" evidence="6">
    <location>
        <begin position="468"/>
        <end position="491"/>
    </location>
</feature>
<proteinExistence type="predicted"/>
<reference evidence="8" key="1">
    <citation type="submission" date="2020-03" db="EMBL/GenBank/DDBJ databases">
        <title>A mixture of massive structural variations and highly conserved coding sequences in Ustilaginoidea virens genome.</title>
        <authorList>
            <person name="Zhang K."/>
            <person name="Zhao Z."/>
            <person name="Zhang Z."/>
            <person name="Li Y."/>
            <person name="Hsiang T."/>
            <person name="Sun W."/>
        </authorList>
    </citation>
    <scope>NUCLEOTIDE SEQUENCE</scope>
    <source>
        <strain evidence="8">UV-8b</strain>
    </source>
</reference>
<evidence type="ECO:0000256" key="3">
    <source>
        <dbReference type="ARBA" id="ARBA00022989"/>
    </source>
</evidence>